<comment type="similarity">
    <text evidence="2">Belongs to the QNG1 protein family.</text>
</comment>
<evidence type="ECO:0000313" key="8">
    <source>
        <dbReference type="Proteomes" id="UP001058860"/>
    </source>
</evidence>
<evidence type="ECO:0000313" key="7">
    <source>
        <dbReference type="EMBL" id="UUY02262.1"/>
    </source>
</evidence>
<evidence type="ECO:0000256" key="6">
    <source>
        <dbReference type="SAM" id="MobiDB-lite"/>
    </source>
</evidence>
<sequence length="297" mass="32901">MRLTDEVRATAAQIAATAQFVRIDDHALAAYGDRLGTPPADPPGLDPDTHHLDDEPERVATFLLTLDSINFGSGWWPTIRKRPGMSGYFTMATALTEHARREGVWTAADLRTMHADALADVLGQPRDHELIALYAQALRALGDWLGTRRTLDVIADAGDSAERFAEGLARGMAMYADRGFYKRAQIAASDLGLAGVATFTDLDRLTIFADNLVPHVLRCDGVLVYDDRLAAHIDAERPLRYGGAQEREIRGCAVHAAEQLAARLQVTANDLDHWLWNRGQDPAYKARPRHRCRCVFY</sequence>
<dbReference type="PANTHER" id="PTHR21314:SF0">
    <property type="entry name" value="QUEUOSINE 5'-PHOSPHATE N-GLYCOSYLASE_HYDROLASE"/>
    <property type="match status" value="1"/>
</dbReference>
<dbReference type="EMBL" id="CP088295">
    <property type="protein sequence ID" value="UUY02262.1"/>
    <property type="molecule type" value="Genomic_DNA"/>
</dbReference>
<organism evidence="7 8">
    <name type="scientific">Svornostia abyssi</name>
    <dbReference type="NCBI Taxonomy" id="2898438"/>
    <lineage>
        <taxon>Bacteria</taxon>
        <taxon>Bacillati</taxon>
        <taxon>Actinomycetota</taxon>
        <taxon>Thermoleophilia</taxon>
        <taxon>Solirubrobacterales</taxon>
        <taxon>Baekduiaceae</taxon>
        <taxon>Svornostia</taxon>
    </lineage>
</organism>
<dbReference type="PANTHER" id="PTHR21314">
    <property type="entry name" value="QUEUOSINE 5'-PHOSPHATE N-GLYCOSYLASE_HYDROLASE-RELATED"/>
    <property type="match status" value="1"/>
</dbReference>
<comment type="catalytic activity">
    <reaction evidence="5">
        <text>queuosine 5'-phosphate + H2O = queuine + D-ribose 5-phosphate</text>
        <dbReference type="Rhea" id="RHEA:75387"/>
        <dbReference type="ChEBI" id="CHEBI:15377"/>
        <dbReference type="ChEBI" id="CHEBI:17433"/>
        <dbReference type="ChEBI" id="CHEBI:78346"/>
        <dbReference type="ChEBI" id="CHEBI:194371"/>
    </reaction>
    <physiologicalReaction direction="left-to-right" evidence="5">
        <dbReference type="Rhea" id="RHEA:75388"/>
    </physiologicalReaction>
</comment>
<protein>
    <recommendedName>
        <fullName evidence="3">Queuosine 5'-phosphate N-glycosylase/hydrolase</fullName>
    </recommendedName>
    <alternativeName>
        <fullName evidence="4">Queuosine-nucleotide N-glycosylase/hydrolase</fullName>
    </alternativeName>
</protein>
<gene>
    <name evidence="7" type="ORF">LRS13_16280</name>
</gene>
<dbReference type="InterPro" id="IPR019438">
    <property type="entry name" value="Q_salvage"/>
</dbReference>
<accession>A0ABY5PCI4</accession>
<keyword evidence="8" id="KW-1185">Reference proteome</keyword>
<name>A0ABY5PCI4_9ACTN</name>
<dbReference type="Proteomes" id="UP001058860">
    <property type="component" value="Chromosome"/>
</dbReference>
<evidence type="ECO:0000256" key="1">
    <source>
        <dbReference type="ARBA" id="ARBA00022801"/>
    </source>
</evidence>
<dbReference type="Pfam" id="PF10343">
    <property type="entry name" value="Q_salvage"/>
    <property type="match status" value="1"/>
</dbReference>
<evidence type="ECO:0000256" key="5">
    <source>
        <dbReference type="ARBA" id="ARBA00048204"/>
    </source>
</evidence>
<evidence type="ECO:0000256" key="3">
    <source>
        <dbReference type="ARBA" id="ARBA00035306"/>
    </source>
</evidence>
<dbReference type="RefSeq" id="WP_353862795.1">
    <property type="nucleotide sequence ID" value="NZ_CP088295.1"/>
</dbReference>
<evidence type="ECO:0000256" key="2">
    <source>
        <dbReference type="ARBA" id="ARBA00035119"/>
    </source>
</evidence>
<proteinExistence type="inferred from homology"/>
<feature type="region of interest" description="Disordered" evidence="6">
    <location>
        <begin position="32"/>
        <end position="52"/>
    </location>
</feature>
<keyword evidence="1" id="KW-0378">Hydrolase</keyword>
<reference evidence="8" key="1">
    <citation type="submission" date="2021-11" db="EMBL/GenBank/DDBJ databases">
        <title>Cultivation dependent microbiological survey of springs from the worlds oldest radium mine currently devoted to the extraction of radon-saturated water.</title>
        <authorList>
            <person name="Kapinusova G."/>
            <person name="Smrhova T."/>
            <person name="Strejcek M."/>
            <person name="Suman J."/>
            <person name="Jani K."/>
            <person name="Pajer P."/>
            <person name="Uhlik O."/>
        </authorList>
    </citation>
    <scope>NUCLEOTIDE SEQUENCE [LARGE SCALE GENOMIC DNA]</scope>
    <source>
        <strain evidence="8">J379</strain>
    </source>
</reference>
<evidence type="ECO:0000256" key="4">
    <source>
        <dbReference type="ARBA" id="ARBA00035393"/>
    </source>
</evidence>